<reference evidence="2 4" key="2">
    <citation type="submission" date="2019-07" db="EMBL/GenBank/DDBJ databases">
        <title>Whole genome shotgun sequence of Acetobacter cibinongensis NBRC 16605.</title>
        <authorList>
            <person name="Hosoyama A."/>
            <person name="Uohara A."/>
            <person name="Ohji S."/>
            <person name="Ichikawa N."/>
        </authorList>
    </citation>
    <scope>NUCLEOTIDE SEQUENCE [LARGE SCALE GENOMIC DNA]</scope>
    <source>
        <strain evidence="2 4">NBRC 16605</strain>
    </source>
</reference>
<comment type="caution">
    <text evidence="1">The sequence shown here is derived from an EMBL/GenBank/DDBJ whole genome shotgun (WGS) entry which is preliminary data.</text>
</comment>
<reference evidence="1 3" key="1">
    <citation type="submission" date="2012-11" db="EMBL/GenBank/DDBJ databases">
        <title>Whole genome sequence of Acetobacter cibinongensis 4H-1.</title>
        <authorList>
            <person name="Azuma Y."/>
            <person name="Higashiura N."/>
            <person name="Hirakawa H."/>
            <person name="Matsushita K."/>
        </authorList>
    </citation>
    <scope>NUCLEOTIDE SEQUENCE [LARGE SCALE GENOMIC DNA]</scope>
    <source>
        <strain evidence="1 3">4H-1</strain>
    </source>
</reference>
<dbReference type="Proteomes" id="UP000321891">
    <property type="component" value="Unassembled WGS sequence"/>
</dbReference>
<evidence type="ECO:0000313" key="2">
    <source>
        <dbReference type="EMBL" id="GEL59377.1"/>
    </source>
</evidence>
<proteinExistence type="predicted"/>
<gene>
    <name evidence="1" type="ORF">Abci_007_257</name>
    <name evidence="2" type="ORF">ACI01nite_19790</name>
</gene>
<name>A0A0D6N1P3_9PROT</name>
<evidence type="ECO:0000313" key="4">
    <source>
        <dbReference type="Proteomes" id="UP000321891"/>
    </source>
</evidence>
<dbReference type="Proteomes" id="UP000032671">
    <property type="component" value="Unassembled WGS sequence"/>
</dbReference>
<protein>
    <submittedName>
        <fullName evidence="1">Uncharacterized protein</fullName>
    </submittedName>
</protein>
<accession>A0A6N3SRM9</accession>
<evidence type="ECO:0000313" key="3">
    <source>
        <dbReference type="Proteomes" id="UP000032671"/>
    </source>
</evidence>
<dbReference type="AlphaFoldDB" id="A0A0D6N1P3"/>
<keyword evidence="4" id="KW-1185">Reference proteome</keyword>
<dbReference type="EMBL" id="BJVU01000008">
    <property type="protein sequence ID" value="GEL59377.1"/>
    <property type="molecule type" value="Genomic_DNA"/>
</dbReference>
<sequence length="68" mass="7454">MLDSKIIEIDGVFLGTAILTGSTAGLRFYAAHESVRSLHNAVEPDLAGLSRQVAQHYRRNGTHAQRHV</sequence>
<dbReference type="RefSeq" id="WP_048837894.1">
    <property type="nucleotide sequence ID" value="NZ_BAMV01000007.1"/>
</dbReference>
<dbReference type="EMBL" id="BAMV01000007">
    <property type="protein sequence ID" value="GAN59854.1"/>
    <property type="molecule type" value="Genomic_DNA"/>
</dbReference>
<accession>A0A0D6N1P3</accession>
<evidence type="ECO:0000313" key="1">
    <source>
        <dbReference type="EMBL" id="GAN59854.1"/>
    </source>
</evidence>
<organism evidence="1 3">
    <name type="scientific">Acetobacter cibinongensis</name>
    <dbReference type="NCBI Taxonomy" id="146475"/>
    <lineage>
        <taxon>Bacteria</taxon>
        <taxon>Pseudomonadati</taxon>
        <taxon>Pseudomonadota</taxon>
        <taxon>Alphaproteobacteria</taxon>
        <taxon>Acetobacterales</taxon>
        <taxon>Acetobacteraceae</taxon>
        <taxon>Acetobacter</taxon>
    </lineage>
</organism>